<organism evidence="8 9">
    <name type="scientific">Nonomuraea soli</name>
    <dbReference type="NCBI Taxonomy" id="1032476"/>
    <lineage>
        <taxon>Bacteria</taxon>
        <taxon>Bacillati</taxon>
        <taxon>Actinomycetota</taxon>
        <taxon>Actinomycetes</taxon>
        <taxon>Streptosporangiales</taxon>
        <taxon>Streptosporangiaceae</taxon>
        <taxon>Nonomuraea</taxon>
    </lineage>
</organism>
<dbReference type="PRINTS" id="PR00133">
    <property type="entry name" value="GLHYDRLASE3"/>
</dbReference>
<evidence type="ECO:0000259" key="7">
    <source>
        <dbReference type="SMART" id="SM01217"/>
    </source>
</evidence>
<keyword evidence="3 8" id="KW-0378">Hydrolase</keyword>
<dbReference type="GO" id="GO:0009044">
    <property type="term" value="F:xylan 1,4-beta-xylosidase activity"/>
    <property type="evidence" value="ECO:0007669"/>
    <property type="project" value="InterPro"/>
</dbReference>
<dbReference type="InterPro" id="IPR044993">
    <property type="entry name" value="BXL"/>
</dbReference>
<evidence type="ECO:0000256" key="4">
    <source>
        <dbReference type="ARBA" id="ARBA00058905"/>
    </source>
</evidence>
<dbReference type="InterPro" id="IPR002772">
    <property type="entry name" value="Glyco_hydro_3_C"/>
</dbReference>
<dbReference type="CDD" id="cd23343">
    <property type="entry name" value="beta-trefoil_FSCN_BglX-like"/>
    <property type="match status" value="1"/>
</dbReference>
<comment type="caution">
    <text evidence="8">The sequence shown here is derived from an EMBL/GenBank/DDBJ whole genome shotgun (WGS) entry which is preliminary data.</text>
</comment>
<keyword evidence="8" id="KW-0326">Glycosidase</keyword>
<dbReference type="SMART" id="SM01217">
    <property type="entry name" value="Fn3_like"/>
    <property type="match status" value="1"/>
</dbReference>
<dbReference type="InterPro" id="IPR036881">
    <property type="entry name" value="Glyco_hydro_3_C_sf"/>
</dbReference>
<dbReference type="GO" id="GO:0046556">
    <property type="term" value="F:alpha-L-arabinofuranosidase activity"/>
    <property type="evidence" value="ECO:0007669"/>
    <property type="project" value="TreeGrafter"/>
</dbReference>
<reference evidence="8 9" key="1">
    <citation type="submission" date="2020-07" db="EMBL/GenBank/DDBJ databases">
        <title>Genomic Encyclopedia of Type Strains, Phase IV (KMG-IV): sequencing the most valuable type-strain genomes for metagenomic binning, comparative biology and taxonomic classification.</title>
        <authorList>
            <person name="Goeker M."/>
        </authorList>
    </citation>
    <scope>NUCLEOTIDE SEQUENCE [LARGE SCALE GENOMIC DNA]</scope>
    <source>
        <strain evidence="8 9">DSM 45533</strain>
    </source>
</reference>
<evidence type="ECO:0000313" key="8">
    <source>
        <dbReference type="EMBL" id="MBA2892484.1"/>
    </source>
</evidence>
<gene>
    <name evidence="8" type="ORF">HNR30_003838</name>
</gene>
<dbReference type="Pfam" id="PF14310">
    <property type="entry name" value="Fn3-like"/>
    <property type="match status" value="1"/>
</dbReference>
<dbReference type="InterPro" id="IPR001764">
    <property type="entry name" value="Glyco_hydro_3_N"/>
</dbReference>
<feature type="signal peptide" evidence="6">
    <location>
        <begin position="1"/>
        <end position="19"/>
    </location>
</feature>
<sequence length="935" mass="101547">MIRRTLVAACLLSTLLTGAADPGLPFQDPSRPVAERVDDLLGRLTLDEKLALLHQAQAAIPRLGIAFHKNGTEALHGVGWSNDQNDGWKQKIAGGTVFPQALGLGSTWDPALIQRVGSAVGDELRGLNSENPDLWGLQAWAPVVDLLRDPRAGRNEEGYSEDALLTGAISTAYGKGLQGDDPAHLKVAPVLKHYYAYNNENRRGLESSDLTPRIEKEYYQQAFRTAISANAATGVMASYNKVNGRPTHVDADLNAEVRSWTDQRLYNVSDAWAPHSLTDYQQYFATKPEAFAAVIKQGLDSFTIDDNRAQPMIDILKEALAKGLLTEADVDDSVRSALTIRTRLGHFDPDGGPYKKITKDVVDSPAHRALNRETAGKAAVLLKNSGLLPLKNPSSAAVVGPLADALHRDWYGGQPTYQVTPLAGVKEKVADVSTGTGLERIALKHLDTGKYVTATDGNVVVADRTALSEWDLTDWTGPVSTLRNVGNGKLLGGNWGPFNTVADNPDGWYVQQQFALEKQADGSYLVKYEGYEIDEGWFWIDEPYVTVGADGVLGMGTKDQAARFAKEVLVDGIAEAARQAASKDVAVVVVGSHPFVYAREFHDRDDLRLGDGQKRLIEAVRKANPRTVVVLETSYPVIVDTPNLLWTTHAGAETGHAVADVLFGAVNPAGRLTQTWYSTDDLPSILNYDIAATGMTYLYNRQPTLYPFGHGLSYTTFGYQGLKAQGNQVSVKVTNTGRVAGDEVVQLYTSQQESRFKQPDKQLRGFQRVSLRPGESKTVTFTVDFSTWDQTRNRWIVEQATHDVLVGSSSERIRQRTTLQVRGEVVPPRDLTATTRAMDFDTYAGVKFVPETLLRGDAVAGPGTISFTKARFGAAFTALAAGTGTIEVRRGTTLIGTVSVSSAEWSTVSAAVRAGSGDLRLVLSEGVRLSSFSLK</sequence>
<comment type="similarity">
    <text evidence="1">Belongs to the glycosyl hydrolase 3 family.</text>
</comment>
<dbReference type="GO" id="GO:0031222">
    <property type="term" value="P:arabinan catabolic process"/>
    <property type="evidence" value="ECO:0007669"/>
    <property type="project" value="TreeGrafter"/>
</dbReference>
<protein>
    <recommendedName>
        <fullName evidence="5">Exo-alpha-(1-&gt;6)-L-arabinopyranosidase</fullName>
    </recommendedName>
</protein>
<dbReference type="PANTHER" id="PTHR42721:SF3">
    <property type="entry name" value="BETA-D-XYLOSIDASE 5-RELATED"/>
    <property type="match status" value="1"/>
</dbReference>
<dbReference type="SUPFAM" id="SSF51445">
    <property type="entry name" value="(Trans)glycosidases"/>
    <property type="match status" value="1"/>
</dbReference>
<dbReference type="SUPFAM" id="SSF49785">
    <property type="entry name" value="Galactose-binding domain-like"/>
    <property type="match status" value="1"/>
</dbReference>
<dbReference type="Gene3D" id="3.40.50.1700">
    <property type="entry name" value="Glycoside hydrolase family 3 C-terminal domain"/>
    <property type="match status" value="1"/>
</dbReference>
<dbReference type="Gene3D" id="2.60.120.380">
    <property type="match status" value="1"/>
</dbReference>
<dbReference type="FunFam" id="2.60.40.10:FF:000495">
    <property type="entry name" value="Periplasmic beta-glucosidase"/>
    <property type="match status" value="1"/>
</dbReference>
<dbReference type="GO" id="GO:0008422">
    <property type="term" value="F:beta-glucosidase activity"/>
    <property type="evidence" value="ECO:0007669"/>
    <property type="project" value="UniProtKB-ARBA"/>
</dbReference>
<dbReference type="InterPro" id="IPR036962">
    <property type="entry name" value="Glyco_hydro_3_N_sf"/>
</dbReference>
<dbReference type="GO" id="GO:0045493">
    <property type="term" value="P:xylan catabolic process"/>
    <property type="evidence" value="ECO:0007669"/>
    <property type="project" value="InterPro"/>
</dbReference>
<keyword evidence="9" id="KW-1185">Reference proteome</keyword>
<evidence type="ECO:0000256" key="2">
    <source>
        <dbReference type="ARBA" id="ARBA00022729"/>
    </source>
</evidence>
<dbReference type="Proteomes" id="UP000530928">
    <property type="component" value="Unassembled WGS sequence"/>
</dbReference>
<proteinExistence type="inferred from homology"/>
<name>A0A7W0CK11_9ACTN</name>
<dbReference type="RefSeq" id="WP_181611252.1">
    <property type="nucleotide sequence ID" value="NZ_BAABAM010000003.1"/>
</dbReference>
<accession>A0A7W0CK11</accession>
<comment type="function">
    <text evidence="4">Catalyzes the hydrolysis of a non-reducing terminal alpha-L-arabinopyranosidic linkage in ginsenoside Rb2 (alpha-L-arabinopyranosyl-(1-&gt;6)-alpha-D-glucopyranosyl) to release alpha-D-glucopyranosyl (Rd). It is not able to hydrolyze alpha-L-arabinofuranosyl-(1-&gt;6)-alpha-D-glucopyranosyl (Rc).</text>
</comment>
<dbReference type="Pfam" id="PF01915">
    <property type="entry name" value="Glyco_hydro_3_C"/>
    <property type="match status" value="1"/>
</dbReference>
<dbReference type="InterPro" id="IPR017853">
    <property type="entry name" value="GH"/>
</dbReference>
<dbReference type="Pfam" id="PF00933">
    <property type="entry name" value="Glyco_hydro_3"/>
    <property type="match status" value="1"/>
</dbReference>
<evidence type="ECO:0000256" key="6">
    <source>
        <dbReference type="SAM" id="SignalP"/>
    </source>
</evidence>
<dbReference type="SUPFAM" id="SSF52279">
    <property type="entry name" value="Beta-D-glucan exohydrolase, C-terminal domain"/>
    <property type="match status" value="1"/>
</dbReference>
<evidence type="ECO:0000256" key="3">
    <source>
        <dbReference type="ARBA" id="ARBA00022801"/>
    </source>
</evidence>
<dbReference type="InterPro" id="IPR008979">
    <property type="entry name" value="Galactose-bd-like_sf"/>
</dbReference>
<dbReference type="EMBL" id="JACDUR010000004">
    <property type="protein sequence ID" value="MBA2892484.1"/>
    <property type="molecule type" value="Genomic_DNA"/>
</dbReference>
<dbReference type="Gene3D" id="3.20.20.300">
    <property type="entry name" value="Glycoside hydrolase, family 3, N-terminal domain"/>
    <property type="match status" value="1"/>
</dbReference>
<keyword evidence="2 6" id="KW-0732">Signal</keyword>
<dbReference type="PANTHER" id="PTHR42721">
    <property type="entry name" value="SUGAR HYDROLASE-RELATED"/>
    <property type="match status" value="1"/>
</dbReference>
<evidence type="ECO:0000313" key="9">
    <source>
        <dbReference type="Proteomes" id="UP000530928"/>
    </source>
</evidence>
<feature type="domain" description="Fibronectin type III-like" evidence="7">
    <location>
        <begin position="743"/>
        <end position="810"/>
    </location>
</feature>
<evidence type="ECO:0000256" key="5">
    <source>
        <dbReference type="ARBA" id="ARBA00074219"/>
    </source>
</evidence>
<dbReference type="InterPro" id="IPR013783">
    <property type="entry name" value="Ig-like_fold"/>
</dbReference>
<dbReference type="InterPro" id="IPR026891">
    <property type="entry name" value="Fn3-like"/>
</dbReference>
<feature type="chain" id="PRO_5039081191" description="Exo-alpha-(1-&gt;6)-L-arabinopyranosidase" evidence="6">
    <location>
        <begin position="20"/>
        <end position="935"/>
    </location>
</feature>
<evidence type="ECO:0000256" key="1">
    <source>
        <dbReference type="ARBA" id="ARBA00005336"/>
    </source>
</evidence>
<dbReference type="Gene3D" id="2.60.40.10">
    <property type="entry name" value="Immunoglobulins"/>
    <property type="match status" value="1"/>
</dbReference>
<dbReference type="AlphaFoldDB" id="A0A7W0CK11"/>